<organism evidence="2 3">
    <name type="scientific">Desulfosporosinus meridiei (strain ATCC BAA-275 / DSM 13257 / KCTC 12902 / NCIMB 13706 / S10)</name>
    <dbReference type="NCBI Taxonomy" id="768704"/>
    <lineage>
        <taxon>Bacteria</taxon>
        <taxon>Bacillati</taxon>
        <taxon>Bacillota</taxon>
        <taxon>Clostridia</taxon>
        <taxon>Eubacteriales</taxon>
        <taxon>Desulfitobacteriaceae</taxon>
        <taxon>Desulfosporosinus</taxon>
    </lineage>
</organism>
<gene>
    <name evidence="2" type="ordered locus">Desmer_0536</name>
</gene>
<dbReference type="EMBL" id="CP003629">
    <property type="protein sequence ID" value="AFQ42578.1"/>
    <property type="molecule type" value="Genomic_DNA"/>
</dbReference>
<dbReference type="PANTHER" id="PTHR39158:SF1">
    <property type="entry name" value="DNAJ HOMOLOG SUBFAMILY C MEMBER 28"/>
    <property type="match status" value="1"/>
</dbReference>
<dbReference type="HOGENOM" id="CLU_129296_0_1_9"/>
<dbReference type="RefSeq" id="WP_014901500.1">
    <property type="nucleotide sequence ID" value="NC_018515.1"/>
</dbReference>
<name>J7ITX9_DESMD</name>
<dbReference type="STRING" id="768704.Desmer_0536"/>
<dbReference type="InterPro" id="IPR052573">
    <property type="entry name" value="DnaJ_C_subfamily_28"/>
</dbReference>
<dbReference type="Proteomes" id="UP000005262">
    <property type="component" value="Chromosome"/>
</dbReference>
<evidence type="ECO:0000259" key="1">
    <source>
        <dbReference type="Pfam" id="PF09350"/>
    </source>
</evidence>
<sequence length="109" mass="12715">MISSRVIEWIIQQAVDRGEFENLPGEGKPLKLDPINSYLSKEQVIMNKMLKDSGLLPIEILIRKEIDDIEQKLEDSKNVSEQNVLKAKLKELEIKYDIQVEARRNFFDN</sequence>
<dbReference type="KEGG" id="dmi:Desmer_0536"/>
<dbReference type="AlphaFoldDB" id="J7ITX9"/>
<feature type="domain" description="DnaJ homologue subfamily C member 28 conserved" evidence="1">
    <location>
        <begin position="7"/>
        <end position="73"/>
    </location>
</feature>
<dbReference type="Pfam" id="PF09350">
    <property type="entry name" value="DJC28_CD"/>
    <property type="match status" value="1"/>
</dbReference>
<dbReference type="eggNOG" id="ENOG5030BWS">
    <property type="taxonomic scope" value="Bacteria"/>
</dbReference>
<reference evidence="2 3" key="1">
    <citation type="journal article" date="2012" name="J. Bacteriol.">
        <title>Complete genome sequences of Desulfosporosinus orientis DSM765T, Desulfosporosinus youngiae DSM17734T, Desulfosporosinus meridiei DSM13257T, and Desulfosporosinus acidiphilus DSM22704T.</title>
        <authorList>
            <person name="Pester M."/>
            <person name="Brambilla E."/>
            <person name="Alazard D."/>
            <person name="Rattei T."/>
            <person name="Weinmaier T."/>
            <person name="Han J."/>
            <person name="Lucas S."/>
            <person name="Lapidus A."/>
            <person name="Cheng J.F."/>
            <person name="Goodwin L."/>
            <person name="Pitluck S."/>
            <person name="Peters L."/>
            <person name="Ovchinnikova G."/>
            <person name="Teshima H."/>
            <person name="Detter J.C."/>
            <person name="Han C.S."/>
            <person name="Tapia R."/>
            <person name="Land M.L."/>
            <person name="Hauser L."/>
            <person name="Kyrpides N.C."/>
            <person name="Ivanova N.N."/>
            <person name="Pagani I."/>
            <person name="Huntmann M."/>
            <person name="Wei C.L."/>
            <person name="Davenport K.W."/>
            <person name="Daligault H."/>
            <person name="Chain P.S."/>
            <person name="Chen A."/>
            <person name="Mavromatis K."/>
            <person name="Markowitz V."/>
            <person name="Szeto E."/>
            <person name="Mikhailova N."/>
            <person name="Pati A."/>
            <person name="Wagner M."/>
            <person name="Woyke T."/>
            <person name="Ollivier B."/>
            <person name="Klenk H.P."/>
            <person name="Spring S."/>
            <person name="Loy A."/>
        </authorList>
    </citation>
    <scope>NUCLEOTIDE SEQUENCE [LARGE SCALE GENOMIC DNA]</scope>
    <source>
        <strain evidence="3">ATCC BAA-275 / DSM 13257 / NCIMB 13706 / S10</strain>
    </source>
</reference>
<proteinExistence type="predicted"/>
<dbReference type="OrthoDB" id="9798476at2"/>
<dbReference type="InterPro" id="IPR018961">
    <property type="entry name" value="DnaJ_homolog_subfam-C_membr-28"/>
</dbReference>
<protein>
    <recommendedName>
        <fullName evidence="1">DnaJ homologue subfamily C member 28 conserved domain-containing protein</fullName>
    </recommendedName>
</protein>
<evidence type="ECO:0000313" key="3">
    <source>
        <dbReference type="Proteomes" id="UP000005262"/>
    </source>
</evidence>
<dbReference type="PANTHER" id="PTHR39158">
    <property type="entry name" value="OS08G0560600 PROTEIN"/>
    <property type="match status" value="1"/>
</dbReference>
<keyword evidence="3" id="KW-1185">Reference proteome</keyword>
<reference evidence="3" key="2">
    <citation type="submission" date="2012-08" db="EMBL/GenBank/DDBJ databases">
        <title>Finished genome of Desulfosporosinus meridiei DSM 13257.</title>
        <authorList>
            <person name="Huntemann M."/>
            <person name="Wei C.-L."/>
            <person name="Han J."/>
            <person name="Detter J.C."/>
            <person name="Han C."/>
            <person name="Davenport K."/>
            <person name="Daligault H."/>
            <person name="Erkkila T."/>
            <person name="Gu W."/>
            <person name="Munk A.C.C."/>
            <person name="Teshima H."/>
            <person name="Xu Y."/>
            <person name="Chain P."/>
            <person name="Tapia R."/>
            <person name="Chen A."/>
            <person name="Krypides N."/>
            <person name="Mavromatis K."/>
            <person name="Markowitz V."/>
            <person name="Szeto E."/>
            <person name="Ivanova N."/>
            <person name="Mikhailova N."/>
            <person name="Ovchinnikova G."/>
            <person name="Pagani I."/>
            <person name="Pati A."/>
            <person name="Goodwin L."/>
            <person name="Peters L."/>
            <person name="Pitluck S."/>
            <person name="Woyke T."/>
            <person name="Pester M."/>
            <person name="Spring S."/>
            <person name="Ollivier B."/>
            <person name="Rattei T."/>
            <person name="Klenk H.-P."/>
            <person name="Wagner M."/>
            <person name="Loy A."/>
        </authorList>
    </citation>
    <scope>NUCLEOTIDE SEQUENCE [LARGE SCALE GENOMIC DNA]</scope>
    <source>
        <strain evidence="3">ATCC BAA-275 / DSM 13257 / NCIMB 13706 / S10</strain>
    </source>
</reference>
<accession>J7ITX9</accession>
<evidence type="ECO:0000313" key="2">
    <source>
        <dbReference type="EMBL" id="AFQ42578.1"/>
    </source>
</evidence>